<proteinExistence type="predicted"/>
<feature type="transmembrane region" description="Helical" evidence="6">
    <location>
        <begin position="237"/>
        <end position="254"/>
    </location>
</feature>
<keyword evidence="2" id="KW-1003">Cell membrane</keyword>
<dbReference type="STRING" id="398512.Bccel_0850"/>
<evidence type="ECO:0000256" key="1">
    <source>
        <dbReference type="ARBA" id="ARBA00004141"/>
    </source>
</evidence>
<keyword evidence="8" id="KW-1185">Reference proteome</keyword>
<evidence type="ECO:0000256" key="5">
    <source>
        <dbReference type="ARBA" id="ARBA00023136"/>
    </source>
</evidence>
<evidence type="ECO:0000256" key="6">
    <source>
        <dbReference type="SAM" id="Phobius"/>
    </source>
</evidence>
<feature type="transmembrane region" description="Helical" evidence="6">
    <location>
        <begin position="105"/>
        <end position="129"/>
    </location>
</feature>
<dbReference type="Pfam" id="PF02361">
    <property type="entry name" value="CbiQ"/>
    <property type="match status" value="1"/>
</dbReference>
<keyword evidence="5 6" id="KW-0472">Membrane</keyword>
<dbReference type="CDD" id="cd16914">
    <property type="entry name" value="EcfT"/>
    <property type="match status" value="1"/>
</dbReference>
<accession>A0A0L6JIM6</accession>
<dbReference type="PANTHER" id="PTHR34857:SF2">
    <property type="entry name" value="SLL0384 PROTEIN"/>
    <property type="match status" value="1"/>
</dbReference>
<evidence type="ECO:0000256" key="4">
    <source>
        <dbReference type="ARBA" id="ARBA00022989"/>
    </source>
</evidence>
<dbReference type="EMBL" id="LGTC01000001">
    <property type="protein sequence ID" value="KNY25590.1"/>
    <property type="molecule type" value="Genomic_DNA"/>
</dbReference>
<dbReference type="Proteomes" id="UP000036923">
    <property type="component" value="Unassembled WGS sequence"/>
</dbReference>
<dbReference type="RefSeq" id="WP_036940931.1">
    <property type="nucleotide sequence ID" value="NZ_JQKC01000014.1"/>
</dbReference>
<dbReference type="GO" id="GO:0005886">
    <property type="term" value="C:plasma membrane"/>
    <property type="evidence" value="ECO:0007669"/>
    <property type="project" value="UniProtKB-ARBA"/>
</dbReference>
<protein>
    <submittedName>
        <fullName evidence="7">ABC-type transporter, integral membrane subunit</fullName>
    </submittedName>
</protein>
<feature type="transmembrane region" description="Helical" evidence="6">
    <location>
        <begin position="66"/>
        <end position="85"/>
    </location>
</feature>
<feature type="transmembrane region" description="Helical" evidence="6">
    <location>
        <begin position="188"/>
        <end position="206"/>
    </location>
</feature>
<sequence length="255" mass="28727">MPAMIEYIQKDSFFHRLHPITKILWTFGVLIISFVFSSPLPIFIILLSNILIAAASGIIKEVFPAIKALFLFSLLLIAFQIFFVSDGNTLFYAIPFTDIGRITDIGLNLSLVMSFRMVATVSTIPILMMTTPMTDLVVVLVEKLKIPFKYAFMFITALRFIPTLLGEIEQILQAQMSRGYNSDTKNPFKKMIIVIPLAIPLLVSSIKKTEKMAISMEARGFASGPRSYYRKIVMRKADYAALFTLVTAIFVTMLL</sequence>
<dbReference type="InterPro" id="IPR051611">
    <property type="entry name" value="ECF_transporter_component"/>
</dbReference>
<evidence type="ECO:0000313" key="8">
    <source>
        <dbReference type="Proteomes" id="UP000036923"/>
    </source>
</evidence>
<organism evidence="7 8">
    <name type="scientific">Pseudobacteroides cellulosolvens ATCC 35603 = DSM 2933</name>
    <dbReference type="NCBI Taxonomy" id="398512"/>
    <lineage>
        <taxon>Bacteria</taxon>
        <taxon>Bacillati</taxon>
        <taxon>Bacillota</taxon>
        <taxon>Clostridia</taxon>
        <taxon>Eubacteriales</taxon>
        <taxon>Oscillospiraceae</taxon>
        <taxon>Pseudobacteroides</taxon>
    </lineage>
</organism>
<keyword evidence="4 6" id="KW-1133">Transmembrane helix</keyword>
<gene>
    <name evidence="7" type="ORF">Bccel_0850</name>
</gene>
<dbReference type="OrthoDB" id="8635523at2"/>
<dbReference type="InterPro" id="IPR003339">
    <property type="entry name" value="ABC/ECF_trnsptr_transmembrane"/>
</dbReference>
<comment type="subcellular location">
    <subcellularLocation>
        <location evidence="1">Membrane</location>
        <topology evidence="1">Multi-pass membrane protein</topology>
    </subcellularLocation>
</comment>
<feature type="transmembrane region" description="Helical" evidence="6">
    <location>
        <begin position="20"/>
        <end position="36"/>
    </location>
</feature>
<evidence type="ECO:0000313" key="7">
    <source>
        <dbReference type="EMBL" id="KNY25590.1"/>
    </source>
</evidence>
<dbReference type="eggNOG" id="COG0619">
    <property type="taxonomic scope" value="Bacteria"/>
</dbReference>
<comment type="caution">
    <text evidence="7">The sequence shown here is derived from an EMBL/GenBank/DDBJ whole genome shotgun (WGS) entry which is preliminary data.</text>
</comment>
<evidence type="ECO:0000256" key="2">
    <source>
        <dbReference type="ARBA" id="ARBA00022475"/>
    </source>
</evidence>
<reference evidence="8" key="1">
    <citation type="submission" date="2015-07" db="EMBL/GenBank/DDBJ databases">
        <title>Near-Complete Genome Sequence of the Cellulolytic Bacterium Bacteroides (Pseudobacteroides) cellulosolvens ATCC 35603.</title>
        <authorList>
            <person name="Dassa B."/>
            <person name="Utturkar S.M."/>
            <person name="Klingeman D.M."/>
            <person name="Hurt R.A."/>
            <person name="Keller M."/>
            <person name="Xu J."/>
            <person name="Reddy Y.H.K."/>
            <person name="Borovok I."/>
            <person name="Grinberg I.R."/>
            <person name="Lamed R."/>
            <person name="Zhivin O."/>
            <person name="Bayer E.A."/>
            <person name="Brown S.D."/>
        </authorList>
    </citation>
    <scope>NUCLEOTIDE SEQUENCE [LARGE SCALE GENOMIC DNA]</scope>
    <source>
        <strain evidence="8">DSM 2933</strain>
    </source>
</reference>
<name>A0A0L6JIM6_9FIRM</name>
<keyword evidence="3 6" id="KW-0812">Transmembrane</keyword>
<evidence type="ECO:0000256" key="3">
    <source>
        <dbReference type="ARBA" id="ARBA00022692"/>
    </source>
</evidence>
<dbReference type="PANTHER" id="PTHR34857">
    <property type="entry name" value="SLL0384 PROTEIN"/>
    <property type="match status" value="1"/>
</dbReference>
<dbReference type="AlphaFoldDB" id="A0A0L6JIM6"/>